<accession>A0A8G1VNF2</accession>
<evidence type="ECO:0000313" key="1">
    <source>
        <dbReference type="EMBL" id="RAH59824.1"/>
    </source>
</evidence>
<proteinExistence type="predicted"/>
<reference evidence="1 2" key="1">
    <citation type="submission" date="2018-02" db="EMBL/GenBank/DDBJ databases">
        <title>The genomes of Aspergillus section Nigri reveals drivers in fungal speciation.</title>
        <authorList>
            <consortium name="DOE Joint Genome Institute"/>
            <person name="Vesth T.C."/>
            <person name="Nybo J."/>
            <person name="Theobald S."/>
            <person name="Brandl J."/>
            <person name="Frisvad J.C."/>
            <person name="Nielsen K.F."/>
            <person name="Lyhne E.K."/>
            <person name="Kogle M.E."/>
            <person name="Kuo A."/>
            <person name="Riley R."/>
            <person name="Clum A."/>
            <person name="Nolan M."/>
            <person name="Lipzen A."/>
            <person name="Salamov A."/>
            <person name="Henrissat B."/>
            <person name="Wiebenga A."/>
            <person name="De vries R.P."/>
            <person name="Grigoriev I.V."/>
            <person name="Mortensen U.H."/>
            <person name="Andersen M.R."/>
            <person name="Baker S.E."/>
        </authorList>
    </citation>
    <scope>NUCLEOTIDE SEQUENCE [LARGE SCALE GENOMIC DNA]</scope>
    <source>
        <strain evidence="1 2">CBS 112811</strain>
    </source>
</reference>
<dbReference type="RefSeq" id="XP_025517746.1">
    <property type="nucleotide sequence ID" value="XM_025654932.1"/>
</dbReference>
<name>A0A8G1VNF2_9EURO</name>
<organism evidence="1 2">
    <name type="scientific">Aspergillus piperis CBS 112811</name>
    <dbReference type="NCBI Taxonomy" id="1448313"/>
    <lineage>
        <taxon>Eukaryota</taxon>
        <taxon>Fungi</taxon>
        <taxon>Dikarya</taxon>
        <taxon>Ascomycota</taxon>
        <taxon>Pezizomycotina</taxon>
        <taxon>Eurotiomycetes</taxon>
        <taxon>Eurotiomycetidae</taxon>
        <taxon>Eurotiales</taxon>
        <taxon>Aspergillaceae</taxon>
        <taxon>Aspergillus</taxon>
        <taxon>Aspergillus subgen. Circumdati</taxon>
    </lineage>
</organism>
<dbReference type="EMBL" id="KZ825058">
    <property type="protein sequence ID" value="RAH59824.1"/>
    <property type="molecule type" value="Genomic_DNA"/>
</dbReference>
<dbReference type="Proteomes" id="UP000249526">
    <property type="component" value="Unassembled WGS sequence"/>
</dbReference>
<dbReference type="GeneID" id="37158334"/>
<sequence length="136" mass="15253">MTPKRPTLLTETTSSLTVVHPEHFGHPPTLSVSGCLSIQLPSVCRYLTLTTHHFSSLPVWSSPGLWIFCLALADPLHQRKLSSNHNPSCTSVLRSSFSWSSYSLTRTTQPIRDLPTLPRIRSELDRPAIDDLFGFR</sequence>
<evidence type="ECO:0000313" key="2">
    <source>
        <dbReference type="Proteomes" id="UP000249526"/>
    </source>
</evidence>
<gene>
    <name evidence="1" type="ORF">BO85DRAFT_251128</name>
</gene>
<dbReference type="PROSITE" id="PS51257">
    <property type="entry name" value="PROKAR_LIPOPROTEIN"/>
    <property type="match status" value="1"/>
</dbReference>
<keyword evidence="2" id="KW-1185">Reference proteome</keyword>
<dbReference type="AlphaFoldDB" id="A0A8G1VNF2"/>
<protein>
    <submittedName>
        <fullName evidence="1">Uncharacterized protein</fullName>
    </submittedName>
</protein>